<keyword evidence="4" id="KW-1185">Reference proteome</keyword>
<dbReference type="EMBL" id="JADCLJ010000007">
    <property type="protein sequence ID" value="MBE4906948.1"/>
    <property type="molecule type" value="Genomic_DNA"/>
</dbReference>
<name>A0ABR9QEM3_9BACI</name>
<evidence type="ECO:0000259" key="1">
    <source>
        <dbReference type="Pfam" id="PF00149"/>
    </source>
</evidence>
<dbReference type="Proteomes" id="UP001516662">
    <property type="component" value="Unassembled WGS sequence"/>
</dbReference>
<dbReference type="PANTHER" id="PTHR31302">
    <property type="entry name" value="TRANSMEMBRANE PROTEIN WITH METALLOPHOSPHOESTERASE DOMAIN-RELATED"/>
    <property type="match status" value="1"/>
</dbReference>
<dbReference type="SUPFAM" id="SSF52540">
    <property type="entry name" value="P-loop containing nucleoside triphosphate hydrolases"/>
    <property type="match status" value="1"/>
</dbReference>
<dbReference type="InterPro" id="IPR057123">
    <property type="entry name" value="STAND_NTPase4_dom"/>
</dbReference>
<dbReference type="InterPro" id="IPR004843">
    <property type="entry name" value="Calcineurin-like_PHP"/>
</dbReference>
<dbReference type="InterPro" id="IPR027417">
    <property type="entry name" value="P-loop_NTPase"/>
</dbReference>
<dbReference type="Gene3D" id="3.40.50.300">
    <property type="entry name" value="P-loop containing nucleotide triphosphate hydrolases"/>
    <property type="match status" value="1"/>
</dbReference>
<dbReference type="RefSeq" id="WP_193534434.1">
    <property type="nucleotide sequence ID" value="NZ_JADCLJ010000007.1"/>
</dbReference>
<protein>
    <submittedName>
        <fullName evidence="3">Metallophosphoesterase</fullName>
    </submittedName>
</protein>
<feature type="domain" description="STAND NTPase 4 small alpha/beta" evidence="2">
    <location>
        <begin position="662"/>
        <end position="722"/>
    </location>
</feature>
<dbReference type="Pfam" id="PF24406">
    <property type="entry name" value="nSTAND_NTPase4"/>
    <property type="match status" value="1"/>
</dbReference>
<proteinExistence type="predicted"/>
<feature type="domain" description="Calcineurin-like phosphoesterase" evidence="1">
    <location>
        <begin position="2"/>
        <end position="249"/>
    </location>
</feature>
<evidence type="ECO:0000313" key="3">
    <source>
        <dbReference type="EMBL" id="MBE4906948.1"/>
    </source>
</evidence>
<dbReference type="Pfam" id="PF00149">
    <property type="entry name" value="Metallophos"/>
    <property type="match status" value="1"/>
</dbReference>
<dbReference type="SUPFAM" id="SSF56300">
    <property type="entry name" value="Metallo-dependent phosphatases"/>
    <property type="match status" value="1"/>
</dbReference>
<dbReference type="PANTHER" id="PTHR31302:SF0">
    <property type="entry name" value="TRANSMEMBRANE PROTEIN WITH METALLOPHOSPHOESTERASE DOMAIN"/>
    <property type="match status" value="1"/>
</dbReference>
<reference evidence="3 4" key="1">
    <citation type="submission" date="2020-10" db="EMBL/GenBank/DDBJ databases">
        <title>Bacillus sp. HD4P25, an endophyte from a halophyte.</title>
        <authorList>
            <person name="Sun J.-Q."/>
        </authorList>
    </citation>
    <scope>NUCLEOTIDE SEQUENCE [LARGE SCALE GENOMIC DNA]</scope>
    <source>
        <strain evidence="3 4">YIM 93174</strain>
    </source>
</reference>
<gene>
    <name evidence="3" type="ORF">IMZ08_02610</name>
</gene>
<accession>A0ABR9QEM3</accession>
<evidence type="ECO:0000259" key="2">
    <source>
        <dbReference type="Pfam" id="PF24406"/>
    </source>
</evidence>
<comment type="caution">
    <text evidence="3">The sequence shown here is derived from an EMBL/GenBank/DDBJ whole genome shotgun (WGS) entry which is preliminary data.</text>
</comment>
<dbReference type="Gene3D" id="3.60.21.10">
    <property type="match status" value="1"/>
</dbReference>
<evidence type="ECO:0000313" key="4">
    <source>
        <dbReference type="Proteomes" id="UP001516662"/>
    </source>
</evidence>
<dbReference type="InterPro" id="IPR029052">
    <property type="entry name" value="Metallo-depent_PP-like"/>
</dbReference>
<organism evidence="3 4">
    <name type="scientific">Litchfieldia luteola</name>
    <dbReference type="NCBI Taxonomy" id="682179"/>
    <lineage>
        <taxon>Bacteria</taxon>
        <taxon>Bacillati</taxon>
        <taxon>Bacillota</taxon>
        <taxon>Bacilli</taxon>
        <taxon>Bacillales</taxon>
        <taxon>Bacillaceae</taxon>
        <taxon>Litchfieldia</taxon>
    </lineage>
</organism>
<dbReference type="InterPro" id="IPR051158">
    <property type="entry name" value="Metallophosphoesterase_sf"/>
</dbReference>
<sequence>MLRIVHFSDLHLDSNEIEDVKNFIVNPMIKDLKNYNEQKEIDLIVFSGDLIDKGGRSFGNDISLGFMNFEEIVIQPILNALNLSKDRFFFTIGNHDIDRNADSIVLEKGLEHTLVNISNINSYIDTNDLQGSQRVVAFKEFEKYFYEDFNGIKELSNFQSAFKIPISGIDIGITSFNSAWRCYDSDLDRGKIVLGERQITRARDVIKEADVKIGIIHHPLDFFAPFETRVIESMMTTDYDILLCGHVHEGSTWTKSIFLGTTYVSVSPSNWTTNSRTSDRYIANGYSIIDYDIDNSRIQTLYRRYSHPKESFVANTDIGDDTGKTVFNMPSSEVVKKRDVEKAIITTIREVQLAEIDEHLITYNTETLAPKKIEEMFVLPKITVQEEIVVNGDEVHKKEQTYNIEDICSSSHNILLVGGKEYGKTVLLDRILLEFTNNIGSYAKLPVYFDNQDILRTTRIETIISRYLNVGIREVKDLLVNHNLVLVIDNLSFDESNKSFLLKLNDFIMEFPDIQVIATCTSSIEGEIPAEALHSTPQLLHYFKVAFIKRFRTKEMRELMNKWFIGHELFDQPDKLQNLIKTFSTLNLPSTPLAVSMFLWIIETQENYKPINNATMLENFIERIFTKTSDSEIYLSEFNFKNKERLLTEIAYYMYEVNDINYRIPYSVLRGFIEENLRVKKFDYDEEELLRHFIRKGVLTIEKDGLERYVKFKFTCFFEFFLMKNIDINKKFKEHVFSEEHYLNFIEEIDYYTGLKRDEAELLQEFQKRMMKEYDKINTAIEKTDLGYDNVFETLKTITEKLDKKLLERISDEPKPSEEEFDHVSDTALESTDEKHDIVKKEQGINPLKKLEKMWVITAKVLKNTEETAVENLKTQAYRDIVKCSMAFVSLYKFLLDKYFEEQNEEVKPIDSKEGMDDFIRKFLPAIHQVVVYQTLGTAKLNIVIQEVIESIMDNPNVTDLEKFIAVFTYADLKGKDYLKYIDQLIKNIKRYYIKDMVFLKLINYYYQTKSKELEDNYRSLLGELIPDKKINVQSKAKLHRKGNVISLLKEKKLIKTKFSKEEIED</sequence>